<dbReference type="AlphaFoldDB" id="A0A4V3WU86"/>
<dbReference type="Pfam" id="PF07690">
    <property type="entry name" value="MFS_1"/>
    <property type="match status" value="1"/>
</dbReference>
<comment type="subcellular location">
    <subcellularLocation>
        <location evidence="1">Cell membrane</location>
        <topology evidence="1">Multi-pass membrane protein</topology>
    </subcellularLocation>
</comment>
<feature type="transmembrane region" description="Helical" evidence="5">
    <location>
        <begin position="182"/>
        <end position="202"/>
    </location>
</feature>
<dbReference type="InterPro" id="IPR050327">
    <property type="entry name" value="Proton-linked_MCT"/>
</dbReference>
<feature type="transmembrane region" description="Helical" evidence="5">
    <location>
        <begin position="116"/>
        <end position="137"/>
    </location>
</feature>
<gene>
    <name evidence="7" type="ORF">E5986_11235</name>
</gene>
<keyword evidence="4 5" id="KW-0472">Membrane</keyword>
<dbReference type="Proteomes" id="UP000308978">
    <property type="component" value="Unassembled WGS sequence"/>
</dbReference>
<evidence type="ECO:0000256" key="4">
    <source>
        <dbReference type="ARBA" id="ARBA00023136"/>
    </source>
</evidence>
<evidence type="ECO:0000259" key="6">
    <source>
        <dbReference type="PROSITE" id="PS50850"/>
    </source>
</evidence>
<evidence type="ECO:0000313" key="8">
    <source>
        <dbReference type="Proteomes" id="UP000308978"/>
    </source>
</evidence>
<comment type="caution">
    <text evidence="7">The sequence shown here is derived from an EMBL/GenBank/DDBJ whole genome shotgun (WGS) entry which is preliminary data.</text>
</comment>
<feature type="transmembrane region" description="Helical" evidence="5">
    <location>
        <begin position="393"/>
        <end position="415"/>
    </location>
</feature>
<feature type="transmembrane region" description="Helical" evidence="5">
    <location>
        <begin position="306"/>
        <end position="323"/>
    </location>
</feature>
<name>A0A4V3WU86_9ACTN</name>
<reference evidence="7 8" key="1">
    <citation type="submission" date="2019-04" db="EMBL/GenBank/DDBJ databases">
        <title>Microbes associate with the intestines of laboratory mice.</title>
        <authorList>
            <person name="Navarre W."/>
            <person name="Wong E."/>
            <person name="Huang K.C."/>
            <person name="Tropini C."/>
            <person name="Ng K."/>
            <person name="Yu B."/>
        </authorList>
    </citation>
    <scope>NUCLEOTIDE SEQUENCE [LARGE SCALE GENOMIC DNA]</scope>
    <source>
        <strain evidence="7 8">NM80_B27</strain>
    </source>
</reference>
<dbReference type="SUPFAM" id="SSF103473">
    <property type="entry name" value="MFS general substrate transporter"/>
    <property type="match status" value="1"/>
</dbReference>
<accession>A0A4V3WU86</accession>
<feature type="transmembrane region" description="Helical" evidence="5">
    <location>
        <begin position="238"/>
        <end position="256"/>
    </location>
</feature>
<evidence type="ECO:0000256" key="5">
    <source>
        <dbReference type="SAM" id="Phobius"/>
    </source>
</evidence>
<dbReference type="InterPro" id="IPR011701">
    <property type="entry name" value="MFS"/>
</dbReference>
<dbReference type="PANTHER" id="PTHR11360:SF317">
    <property type="entry name" value="MAJOR FACILITATOR SUPERFAMILY (MFS) PROFILE DOMAIN-CONTAINING PROTEIN-RELATED"/>
    <property type="match status" value="1"/>
</dbReference>
<feature type="transmembrane region" description="Helical" evidence="5">
    <location>
        <begin position="92"/>
        <end position="110"/>
    </location>
</feature>
<feature type="transmembrane region" description="Helical" evidence="5">
    <location>
        <begin position="329"/>
        <end position="352"/>
    </location>
</feature>
<dbReference type="InterPro" id="IPR020846">
    <property type="entry name" value="MFS_dom"/>
</dbReference>
<dbReference type="RefSeq" id="WP_136436023.1">
    <property type="nucleotide sequence ID" value="NZ_CAJTDR010000017.1"/>
</dbReference>
<keyword evidence="2 5" id="KW-0812">Transmembrane</keyword>
<dbReference type="InterPro" id="IPR036259">
    <property type="entry name" value="MFS_trans_sf"/>
</dbReference>
<dbReference type="PROSITE" id="PS50850">
    <property type="entry name" value="MFS"/>
    <property type="match status" value="1"/>
</dbReference>
<dbReference type="Gene3D" id="1.20.1250.20">
    <property type="entry name" value="MFS general substrate transporter like domains"/>
    <property type="match status" value="2"/>
</dbReference>
<dbReference type="GO" id="GO:0022857">
    <property type="term" value="F:transmembrane transporter activity"/>
    <property type="evidence" value="ECO:0007669"/>
    <property type="project" value="InterPro"/>
</dbReference>
<evidence type="ECO:0000313" key="7">
    <source>
        <dbReference type="EMBL" id="THG34827.1"/>
    </source>
</evidence>
<organism evidence="7 8">
    <name type="scientific">Adlercreutzia caecimuris</name>
    <dbReference type="NCBI Taxonomy" id="671266"/>
    <lineage>
        <taxon>Bacteria</taxon>
        <taxon>Bacillati</taxon>
        <taxon>Actinomycetota</taxon>
        <taxon>Coriobacteriia</taxon>
        <taxon>Eggerthellales</taxon>
        <taxon>Eggerthellaceae</taxon>
        <taxon>Adlercreutzia</taxon>
    </lineage>
</organism>
<feature type="transmembrane region" description="Helical" evidence="5">
    <location>
        <begin position="149"/>
        <end position="170"/>
    </location>
</feature>
<feature type="transmembrane region" description="Helical" evidence="5">
    <location>
        <begin position="364"/>
        <end position="387"/>
    </location>
</feature>
<dbReference type="PANTHER" id="PTHR11360">
    <property type="entry name" value="MONOCARBOXYLATE TRANSPORTER"/>
    <property type="match status" value="1"/>
</dbReference>
<evidence type="ECO:0000256" key="3">
    <source>
        <dbReference type="ARBA" id="ARBA00022989"/>
    </source>
</evidence>
<dbReference type="CDD" id="cd17353">
    <property type="entry name" value="MFS_OFA_like"/>
    <property type="match status" value="1"/>
</dbReference>
<keyword evidence="3 5" id="KW-1133">Transmembrane helix</keyword>
<feature type="transmembrane region" description="Helical" evidence="5">
    <location>
        <begin position="61"/>
        <end position="80"/>
    </location>
</feature>
<feature type="transmembrane region" description="Helical" evidence="5">
    <location>
        <begin position="262"/>
        <end position="285"/>
    </location>
</feature>
<dbReference type="GO" id="GO:0005886">
    <property type="term" value="C:plasma membrane"/>
    <property type="evidence" value="ECO:0007669"/>
    <property type="project" value="UniProtKB-SubCell"/>
</dbReference>
<evidence type="ECO:0000256" key="2">
    <source>
        <dbReference type="ARBA" id="ARBA00022692"/>
    </source>
</evidence>
<feature type="domain" description="Major facilitator superfamily (MFS) profile" evidence="6">
    <location>
        <begin position="20"/>
        <end position="420"/>
    </location>
</feature>
<proteinExistence type="predicted"/>
<sequence length="445" mass="45412">MENASRASRFADVGDSWDKRRWLVLVASCLVNLCIGSLYAWSVFASPMSAYLTEVNGFDVGSLAIVFSVANSVGPITMISGGLVNDRVGPRWIVLGGGLLFGAGMIGAGFSTSVAMLVATYGLGCGLAMGLVYGAVVSNAVKFFPDKSGLVGGIVTASYGISSVIVPIAANALIGAFDVAQAFRILGVIMLVIIAASSLAIARCPVGYAPRGWSRAESGAASAEAAEKDWRGMLADPVFYVMMAMLCCGAFSGLMVTSQASAIAQGLTAMTAAEAALAVSALALANTAGRIVSGLLSDKLGCVRTLRLVFAVLAGAMVALALSGPAATALFLVGLMLTGFCFGSVMGIYPGFTARQFGSAHNSVNYGIMFVGFALAGLLGPIIMNAIRGVSGSYVPAFLVAGALAAAGIGLTFLYRALAEGGASCASRPRRHRAAMRPKVRAESE</sequence>
<dbReference type="EMBL" id="SSTJ01000022">
    <property type="protein sequence ID" value="THG34827.1"/>
    <property type="molecule type" value="Genomic_DNA"/>
</dbReference>
<evidence type="ECO:0000256" key="1">
    <source>
        <dbReference type="ARBA" id="ARBA00004651"/>
    </source>
</evidence>
<protein>
    <submittedName>
        <fullName evidence="7">OFA family MFS transporter</fullName>
    </submittedName>
</protein>
<feature type="transmembrane region" description="Helical" evidence="5">
    <location>
        <begin position="21"/>
        <end position="41"/>
    </location>
</feature>